<evidence type="ECO:0000259" key="1">
    <source>
        <dbReference type="Pfam" id="PF01844"/>
    </source>
</evidence>
<gene>
    <name evidence="2" type="ORF">THS5294_00014</name>
</gene>
<name>A0A0P1EV00_9RHOB</name>
<dbReference type="RefSeq" id="WP_072936827.1">
    <property type="nucleotide sequence ID" value="NZ_CYRX01000004.1"/>
</dbReference>
<feature type="domain" description="HNH" evidence="1">
    <location>
        <begin position="33"/>
        <end position="81"/>
    </location>
</feature>
<protein>
    <recommendedName>
        <fullName evidence="1">HNH domain-containing protein</fullName>
    </recommendedName>
</protein>
<evidence type="ECO:0000313" key="2">
    <source>
        <dbReference type="EMBL" id="CUH58736.1"/>
    </source>
</evidence>
<dbReference type="InterPro" id="IPR003615">
    <property type="entry name" value="HNH_nuc"/>
</dbReference>
<dbReference type="CDD" id="cd00085">
    <property type="entry name" value="HNHc"/>
    <property type="match status" value="1"/>
</dbReference>
<dbReference type="Proteomes" id="UP000051298">
    <property type="component" value="Unassembled WGS sequence"/>
</dbReference>
<proteinExistence type="predicted"/>
<dbReference type="GO" id="GO:0004519">
    <property type="term" value="F:endonuclease activity"/>
    <property type="evidence" value="ECO:0007669"/>
    <property type="project" value="InterPro"/>
</dbReference>
<dbReference type="Pfam" id="PF01844">
    <property type="entry name" value="HNH"/>
    <property type="match status" value="1"/>
</dbReference>
<sequence>MLRERCPIRSTPAAKGHYRAYKPELRADFGESCGYCNTPDYVLGGVRAFQIDHFAPKSTFPERTTVYANLIYSCAFCNRAKWDTWIGVDPDVPNDGTHGFEDPCSAAYETHLDRAEDGRFIGLSPVGTYMIRELKLSLLRHQQIWQSQALKNLRARLRKLKEDPRLTSERKLQLLEQIDKLTEEYDRFKLRAIA</sequence>
<dbReference type="GO" id="GO:0003676">
    <property type="term" value="F:nucleic acid binding"/>
    <property type="evidence" value="ECO:0007669"/>
    <property type="project" value="InterPro"/>
</dbReference>
<dbReference type="AlphaFoldDB" id="A0A0P1EV00"/>
<dbReference type="Gene3D" id="1.10.30.50">
    <property type="match status" value="1"/>
</dbReference>
<evidence type="ECO:0000313" key="3">
    <source>
        <dbReference type="Proteomes" id="UP000051298"/>
    </source>
</evidence>
<dbReference type="EMBL" id="CYRX01000004">
    <property type="protein sequence ID" value="CUH58736.1"/>
    <property type="molecule type" value="Genomic_DNA"/>
</dbReference>
<organism evidence="2 3">
    <name type="scientific">Thalassobacter stenotrophicus</name>
    <dbReference type="NCBI Taxonomy" id="266809"/>
    <lineage>
        <taxon>Bacteria</taxon>
        <taxon>Pseudomonadati</taxon>
        <taxon>Pseudomonadota</taxon>
        <taxon>Alphaproteobacteria</taxon>
        <taxon>Rhodobacterales</taxon>
        <taxon>Roseobacteraceae</taxon>
        <taxon>Thalassobacter</taxon>
    </lineage>
</organism>
<reference evidence="2 3" key="1">
    <citation type="submission" date="2015-09" db="EMBL/GenBank/DDBJ databases">
        <authorList>
            <consortium name="Swine Surveillance"/>
        </authorList>
    </citation>
    <scope>NUCLEOTIDE SEQUENCE [LARGE SCALE GENOMIC DNA]</scope>
    <source>
        <strain evidence="2 3">CECT 5294</strain>
    </source>
</reference>
<dbReference type="InterPro" id="IPR002711">
    <property type="entry name" value="HNH"/>
</dbReference>
<dbReference type="GO" id="GO:0008270">
    <property type="term" value="F:zinc ion binding"/>
    <property type="evidence" value="ECO:0007669"/>
    <property type="project" value="InterPro"/>
</dbReference>
<accession>A0A0P1EV00</accession>